<keyword evidence="1" id="KW-1133">Transmembrane helix</keyword>
<organism evidence="2 3">
    <name type="scientific">Virgibacillus litoralis</name>
    <dbReference type="NCBI Taxonomy" id="578221"/>
    <lineage>
        <taxon>Bacteria</taxon>
        <taxon>Bacillati</taxon>
        <taxon>Bacillota</taxon>
        <taxon>Bacilli</taxon>
        <taxon>Bacillales</taxon>
        <taxon>Bacillaceae</taxon>
        <taxon>Virgibacillus</taxon>
    </lineage>
</organism>
<evidence type="ECO:0000313" key="2">
    <source>
        <dbReference type="EMBL" id="MBP1947333.1"/>
    </source>
</evidence>
<evidence type="ECO:0000313" key="3">
    <source>
        <dbReference type="Proteomes" id="UP001519328"/>
    </source>
</evidence>
<name>A0ABS4H8V2_9BACI</name>
<evidence type="ECO:0008006" key="4">
    <source>
        <dbReference type="Google" id="ProtNLM"/>
    </source>
</evidence>
<protein>
    <recommendedName>
        <fullName evidence="4">DUF1146 domain-containing protein</fullName>
    </recommendedName>
</protein>
<sequence length="61" mass="7141">MSILFPVYAVFILLVFNSLTHQFCMKMEMKEKKQSTVFRVINIMVLILLITSYVKVLNVIT</sequence>
<comment type="caution">
    <text evidence="2">The sequence shown here is derived from an EMBL/GenBank/DDBJ whole genome shotgun (WGS) entry which is preliminary data.</text>
</comment>
<accession>A0ABS4H8V2</accession>
<dbReference type="Proteomes" id="UP001519328">
    <property type="component" value="Unassembled WGS sequence"/>
</dbReference>
<reference evidence="2 3" key="1">
    <citation type="submission" date="2021-03" db="EMBL/GenBank/DDBJ databases">
        <title>Genomic Encyclopedia of Type Strains, Phase IV (KMG-IV): sequencing the most valuable type-strain genomes for metagenomic binning, comparative biology and taxonomic classification.</title>
        <authorList>
            <person name="Goeker M."/>
        </authorList>
    </citation>
    <scope>NUCLEOTIDE SEQUENCE [LARGE SCALE GENOMIC DNA]</scope>
    <source>
        <strain evidence="2 3">DSM 21085</strain>
    </source>
</reference>
<proteinExistence type="predicted"/>
<dbReference type="EMBL" id="JAGGKK010000001">
    <property type="protein sequence ID" value="MBP1947333.1"/>
    <property type="molecule type" value="Genomic_DNA"/>
</dbReference>
<gene>
    <name evidence="2" type="ORF">J2Z82_000256</name>
</gene>
<keyword evidence="3" id="KW-1185">Reference proteome</keyword>
<feature type="transmembrane region" description="Helical" evidence="1">
    <location>
        <begin position="36"/>
        <end position="54"/>
    </location>
</feature>
<keyword evidence="1" id="KW-0472">Membrane</keyword>
<evidence type="ECO:0000256" key="1">
    <source>
        <dbReference type="SAM" id="Phobius"/>
    </source>
</evidence>
<feature type="transmembrane region" description="Helical" evidence="1">
    <location>
        <begin position="6"/>
        <end position="24"/>
    </location>
</feature>
<keyword evidence="1" id="KW-0812">Transmembrane</keyword>